<accession>A0AAV5LL70</accession>
<gene>
    <name evidence="2" type="ORF">SLEP1_g45858</name>
</gene>
<evidence type="ECO:0000256" key="1">
    <source>
        <dbReference type="SAM" id="SignalP"/>
    </source>
</evidence>
<keyword evidence="1" id="KW-0732">Signal</keyword>
<feature type="signal peptide" evidence="1">
    <location>
        <begin position="1"/>
        <end position="16"/>
    </location>
</feature>
<comment type="caution">
    <text evidence="2">The sequence shown here is derived from an EMBL/GenBank/DDBJ whole genome shotgun (WGS) entry which is preliminary data.</text>
</comment>
<evidence type="ECO:0000313" key="2">
    <source>
        <dbReference type="EMBL" id="GKV37889.1"/>
    </source>
</evidence>
<dbReference type="AlphaFoldDB" id="A0AAV5LL70"/>
<proteinExistence type="predicted"/>
<sequence>MLSIIFLFETMHSTIAMPLFCLDLGYPSGSHWRLIGFFSRKPKEKDEVGKVATGKNVASVLRGSSSLIEIWQQGFAKDWNRTTYSGLGTADVEFSLLSP</sequence>
<name>A0AAV5LL70_9ROSI</name>
<feature type="chain" id="PRO_5044000154" evidence="1">
    <location>
        <begin position="17"/>
        <end position="99"/>
    </location>
</feature>
<dbReference type="Proteomes" id="UP001054252">
    <property type="component" value="Unassembled WGS sequence"/>
</dbReference>
<dbReference type="EMBL" id="BPVZ01000125">
    <property type="protein sequence ID" value="GKV37889.1"/>
    <property type="molecule type" value="Genomic_DNA"/>
</dbReference>
<protein>
    <submittedName>
        <fullName evidence="2">Uncharacterized protein</fullName>
    </submittedName>
</protein>
<reference evidence="2 3" key="1">
    <citation type="journal article" date="2021" name="Commun. Biol.">
        <title>The genome of Shorea leprosula (Dipterocarpaceae) highlights the ecological relevance of drought in aseasonal tropical rainforests.</title>
        <authorList>
            <person name="Ng K.K.S."/>
            <person name="Kobayashi M.J."/>
            <person name="Fawcett J.A."/>
            <person name="Hatakeyama M."/>
            <person name="Paape T."/>
            <person name="Ng C.H."/>
            <person name="Ang C.C."/>
            <person name="Tnah L.H."/>
            <person name="Lee C.T."/>
            <person name="Nishiyama T."/>
            <person name="Sese J."/>
            <person name="O'Brien M.J."/>
            <person name="Copetti D."/>
            <person name="Mohd Noor M.I."/>
            <person name="Ong R.C."/>
            <person name="Putra M."/>
            <person name="Sireger I.Z."/>
            <person name="Indrioko S."/>
            <person name="Kosugi Y."/>
            <person name="Izuno A."/>
            <person name="Isagi Y."/>
            <person name="Lee S.L."/>
            <person name="Shimizu K.K."/>
        </authorList>
    </citation>
    <scope>NUCLEOTIDE SEQUENCE [LARGE SCALE GENOMIC DNA]</scope>
    <source>
        <strain evidence="2">214</strain>
    </source>
</reference>
<evidence type="ECO:0000313" key="3">
    <source>
        <dbReference type="Proteomes" id="UP001054252"/>
    </source>
</evidence>
<organism evidence="2 3">
    <name type="scientific">Rubroshorea leprosula</name>
    <dbReference type="NCBI Taxonomy" id="152421"/>
    <lineage>
        <taxon>Eukaryota</taxon>
        <taxon>Viridiplantae</taxon>
        <taxon>Streptophyta</taxon>
        <taxon>Embryophyta</taxon>
        <taxon>Tracheophyta</taxon>
        <taxon>Spermatophyta</taxon>
        <taxon>Magnoliopsida</taxon>
        <taxon>eudicotyledons</taxon>
        <taxon>Gunneridae</taxon>
        <taxon>Pentapetalae</taxon>
        <taxon>rosids</taxon>
        <taxon>malvids</taxon>
        <taxon>Malvales</taxon>
        <taxon>Dipterocarpaceae</taxon>
        <taxon>Rubroshorea</taxon>
    </lineage>
</organism>
<keyword evidence="3" id="KW-1185">Reference proteome</keyword>